<dbReference type="InterPro" id="IPR011009">
    <property type="entry name" value="Kinase-like_dom_sf"/>
</dbReference>
<gene>
    <name evidence="1" type="ORF">S7711_08265</name>
</gene>
<evidence type="ECO:0000313" key="1">
    <source>
        <dbReference type="EMBL" id="KEY67592.1"/>
    </source>
</evidence>
<dbReference type="AlphaFoldDB" id="A0A084AQL3"/>
<dbReference type="Gene3D" id="1.10.510.10">
    <property type="entry name" value="Transferase(Phosphotransferase) domain 1"/>
    <property type="match status" value="1"/>
</dbReference>
<reference evidence="1 2" key="1">
    <citation type="journal article" date="2014" name="BMC Genomics">
        <title>Comparative genome sequencing reveals chemotype-specific gene clusters in the toxigenic black mold Stachybotrys.</title>
        <authorList>
            <person name="Semeiks J."/>
            <person name="Borek D."/>
            <person name="Otwinowski Z."/>
            <person name="Grishin N.V."/>
        </authorList>
    </citation>
    <scope>NUCLEOTIDE SEQUENCE [LARGE SCALE GENOMIC DNA]</scope>
    <source>
        <strain evidence="2">CBS 109288 / IBT 7711</strain>
    </source>
</reference>
<proteinExistence type="predicted"/>
<protein>
    <recommendedName>
        <fullName evidence="3">Protein kinase domain-containing protein</fullName>
    </recommendedName>
</protein>
<dbReference type="OrthoDB" id="5134445at2759"/>
<evidence type="ECO:0008006" key="3">
    <source>
        <dbReference type="Google" id="ProtNLM"/>
    </source>
</evidence>
<name>A0A084AQL3_STACB</name>
<sequence>MPTLIQGAPLHIFQDIIDQTVRIVHVLGDNDIPNADVRPDNFMVSRNENNGATSDDYRVFMIDFGQSRLRRADEQDHEWGRAKWRQDEEGAVGLVMQHRLRKSGIRVDFQPSMRYLEFSETEVDDEGC</sequence>
<keyword evidence="2" id="KW-1185">Reference proteome</keyword>
<dbReference type="Proteomes" id="UP000028045">
    <property type="component" value="Unassembled WGS sequence"/>
</dbReference>
<evidence type="ECO:0000313" key="2">
    <source>
        <dbReference type="Proteomes" id="UP000028045"/>
    </source>
</evidence>
<organism evidence="1 2">
    <name type="scientific">Stachybotrys chartarum (strain CBS 109288 / IBT 7711)</name>
    <name type="common">Toxic black mold</name>
    <name type="synonym">Stilbospora chartarum</name>
    <dbReference type="NCBI Taxonomy" id="1280523"/>
    <lineage>
        <taxon>Eukaryota</taxon>
        <taxon>Fungi</taxon>
        <taxon>Dikarya</taxon>
        <taxon>Ascomycota</taxon>
        <taxon>Pezizomycotina</taxon>
        <taxon>Sordariomycetes</taxon>
        <taxon>Hypocreomycetidae</taxon>
        <taxon>Hypocreales</taxon>
        <taxon>Stachybotryaceae</taxon>
        <taxon>Stachybotrys</taxon>
    </lineage>
</organism>
<dbReference type="SUPFAM" id="SSF56112">
    <property type="entry name" value="Protein kinase-like (PK-like)"/>
    <property type="match status" value="1"/>
</dbReference>
<dbReference type="EMBL" id="KL648609">
    <property type="protein sequence ID" value="KEY67592.1"/>
    <property type="molecule type" value="Genomic_DNA"/>
</dbReference>
<accession>A0A084AQL3</accession>
<dbReference type="HOGENOM" id="CLU_1961015_0_0_1"/>